<evidence type="ECO:0000313" key="14">
    <source>
        <dbReference type="Proteomes" id="UP000011777"/>
    </source>
</evidence>
<dbReference type="EMBL" id="AOGT01000532">
    <property type="protein sequence ID" value="EMG49660.1"/>
    <property type="molecule type" value="Genomic_DNA"/>
</dbReference>
<dbReference type="InterPro" id="IPR005324">
    <property type="entry name" value="Ribosomal_uS5_C"/>
</dbReference>
<feature type="domain" description="J" evidence="11">
    <location>
        <begin position="268"/>
        <end position="343"/>
    </location>
</feature>
<dbReference type="GO" id="GO:0003735">
    <property type="term" value="F:structural constituent of ribosome"/>
    <property type="evidence" value="ECO:0007669"/>
    <property type="project" value="UniProtKB-UniRule"/>
</dbReference>
<keyword evidence="4" id="KW-0496">Mitochondrion</keyword>
<evidence type="ECO:0000256" key="9">
    <source>
        <dbReference type="RuleBase" id="RU003823"/>
    </source>
</evidence>
<dbReference type="Pfam" id="PF03719">
    <property type="entry name" value="Ribosomal_S5_C"/>
    <property type="match status" value="1"/>
</dbReference>
<dbReference type="FunFam" id="3.30.160.20:FF:000022">
    <property type="entry name" value="28S ribosomal protein S5, mitochondrial"/>
    <property type="match status" value="1"/>
</dbReference>
<dbReference type="Proteomes" id="UP000011777">
    <property type="component" value="Unassembled WGS sequence"/>
</dbReference>
<comment type="subcellular location">
    <subcellularLocation>
        <location evidence="1">Mitochondrion</location>
    </subcellularLocation>
</comment>
<dbReference type="STRING" id="1245528.M3K315"/>
<feature type="domain" description="S5 DRBM" evidence="12">
    <location>
        <begin position="164"/>
        <end position="228"/>
    </location>
</feature>
<feature type="compositionally biased region" description="Basic and acidic residues" evidence="10">
    <location>
        <begin position="632"/>
        <end position="647"/>
    </location>
</feature>
<dbReference type="InterPro" id="IPR020568">
    <property type="entry name" value="Ribosomal_Su5_D2-typ_SF"/>
</dbReference>
<dbReference type="GO" id="GO:0005763">
    <property type="term" value="C:mitochondrial small ribosomal subunit"/>
    <property type="evidence" value="ECO:0007669"/>
    <property type="project" value="UniProtKB-ARBA"/>
</dbReference>
<feature type="compositionally biased region" description="Basic and acidic residues" evidence="10">
    <location>
        <begin position="587"/>
        <end position="625"/>
    </location>
</feature>
<dbReference type="SMART" id="SM00271">
    <property type="entry name" value="DnaJ"/>
    <property type="match status" value="1"/>
</dbReference>
<dbReference type="InterPro" id="IPR036869">
    <property type="entry name" value="J_dom_sf"/>
</dbReference>
<evidence type="ECO:0000256" key="3">
    <source>
        <dbReference type="ARBA" id="ARBA00022980"/>
    </source>
</evidence>
<evidence type="ECO:0000256" key="10">
    <source>
        <dbReference type="SAM" id="MobiDB-lite"/>
    </source>
</evidence>
<dbReference type="FunFam" id="1.10.287.110:FF:000028">
    <property type="entry name" value="DnaJ domain protein"/>
    <property type="match status" value="1"/>
</dbReference>
<evidence type="ECO:0000256" key="8">
    <source>
        <dbReference type="PROSITE-ProRule" id="PRU00268"/>
    </source>
</evidence>
<dbReference type="PROSITE" id="PS00636">
    <property type="entry name" value="DNAJ_1"/>
    <property type="match status" value="1"/>
</dbReference>
<dbReference type="eggNOG" id="KOG2646">
    <property type="taxonomic scope" value="Eukaryota"/>
</dbReference>
<feature type="compositionally biased region" description="Low complexity" evidence="10">
    <location>
        <begin position="405"/>
        <end position="417"/>
    </location>
</feature>
<organism evidence="13 14">
    <name type="scientific">Candida maltosa (strain Xu316)</name>
    <name type="common">Yeast</name>
    <dbReference type="NCBI Taxonomy" id="1245528"/>
    <lineage>
        <taxon>Eukaryota</taxon>
        <taxon>Fungi</taxon>
        <taxon>Dikarya</taxon>
        <taxon>Ascomycota</taxon>
        <taxon>Saccharomycotina</taxon>
        <taxon>Pichiomycetes</taxon>
        <taxon>Debaryomycetaceae</taxon>
        <taxon>Candida/Lodderomyces clade</taxon>
        <taxon>Candida</taxon>
    </lineage>
</organism>
<evidence type="ECO:0000256" key="4">
    <source>
        <dbReference type="ARBA" id="ARBA00023128"/>
    </source>
</evidence>
<evidence type="ECO:0000256" key="7">
    <source>
        <dbReference type="ARBA" id="ARBA00039335"/>
    </source>
</evidence>
<dbReference type="PANTHER" id="PTHR45006:SF1">
    <property type="entry name" value="DNAJ-LIKE PROTEIN 1"/>
    <property type="match status" value="1"/>
</dbReference>
<protein>
    <recommendedName>
        <fullName evidence="7">Small ribosomal subunit protein uS5m</fullName>
    </recommendedName>
</protein>
<accession>M3K315</accession>
<sequence length="753" mass="85425">MFRNQPVSILKRCLSTSKRLFAQDPSTDKVTKHAEFLSKYYNPEILQSIELAESVVSPNDYLKLQLNKNTTRSKVAPTQEDFDYSLNDPAWEEPILYPNQGLGRTPYPPIPDTYSSDRGDMKIRFSAAPVATNKNEQTATKTTSQIAKELSQLTGLDERYIRNLYVRPLIMKRVSNKTAKGNIASFFVLSVAGDKNGMLGIGIGKSRDGVRTAATKAHWNAVKNLTPIYRYEDRTILGNLEFKYHATKLKFSPAPIGFGVRCNRNVFEMCQAAGIKDLKLKQQRSIEELAANRIKKAYRKAAIKLHPDKNPDDPDAAAKFQEVGQAYQVLSDDTLRAKYDKFGIQESIPQEGFEDPAEFFSMIFGGEAFKDWIGELSLLQELSKSAELSGYGEDEKKKEEKGKTETPATETKASTETTVHEDISHTPSNNAKLLSHEAHTPGNEVTEKEAEEKKRKEELEKFEEECRVKKLETRKELSEKLINKLSLFTETDMKDDVIESFKAKIKYEAESLKMESFGLEILHTIGYIYKTKSKIFLKNQTFFGWGGFWTSVKEKGGVVKDTFKTVSAALDAQRTMEEYAQMQQDNEYHAKKEAEEQEAKKKAEEEVTKLEQELEDVKKEQEANKLQEQSQDVDKKEAKEPERHTAEDLAEMEKYLMGKVLAAAWNGSKFEIQGTVRGVCDNILDDTEVPLDVRVTRAKALRLIGDVFISITRTEDEAEEARVFEELVAEASKKREKKKKDTTTSTDIPDQTV</sequence>
<dbReference type="PANTHER" id="PTHR45006">
    <property type="entry name" value="DNAJ-LIKE PROTEIN 1"/>
    <property type="match status" value="1"/>
</dbReference>
<dbReference type="InterPro" id="IPR001623">
    <property type="entry name" value="DnaJ_domain"/>
</dbReference>
<comment type="similarity">
    <text evidence="2 9">Belongs to the universal ribosomal protein uS5 family.</text>
</comment>
<gene>
    <name evidence="13" type="ORF">G210_5522</name>
</gene>
<dbReference type="CDD" id="cd06257">
    <property type="entry name" value="DnaJ"/>
    <property type="match status" value="1"/>
</dbReference>
<dbReference type="OrthoDB" id="309483at2759"/>
<dbReference type="InterPro" id="IPR018253">
    <property type="entry name" value="DnaJ_domain_CS"/>
</dbReference>
<dbReference type="SUPFAM" id="SSF46565">
    <property type="entry name" value="Chaperone J-domain"/>
    <property type="match status" value="1"/>
</dbReference>
<dbReference type="InterPro" id="IPR052814">
    <property type="entry name" value="Peroxisomal_DnaJ"/>
</dbReference>
<name>M3K315_CANMX</name>
<feature type="region of interest" description="Disordered" evidence="10">
    <location>
        <begin position="389"/>
        <end position="455"/>
    </location>
</feature>
<dbReference type="GO" id="GO:0003723">
    <property type="term" value="F:RNA binding"/>
    <property type="evidence" value="ECO:0007669"/>
    <property type="project" value="InterPro"/>
</dbReference>
<proteinExistence type="inferred from homology"/>
<dbReference type="eggNOG" id="KOG0691">
    <property type="taxonomic scope" value="Eukaryota"/>
</dbReference>
<keyword evidence="14" id="KW-1185">Reference proteome</keyword>
<keyword evidence="6 8" id="KW-0687">Ribonucleoprotein</keyword>
<dbReference type="PRINTS" id="PR00625">
    <property type="entry name" value="JDOMAIN"/>
</dbReference>
<dbReference type="GO" id="GO:0006412">
    <property type="term" value="P:translation"/>
    <property type="evidence" value="ECO:0007669"/>
    <property type="project" value="InterPro"/>
</dbReference>
<dbReference type="PROSITE" id="PS50076">
    <property type="entry name" value="DNAJ_2"/>
    <property type="match status" value="1"/>
</dbReference>
<feature type="compositionally biased region" description="Basic and acidic residues" evidence="10">
    <location>
        <begin position="434"/>
        <end position="455"/>
    </location>
</feature>
<dbReference type="AlphaFoldDB" id="M3K315"/>
<dbReference type="Gene3D" id="3.30.160.20">
    <property type="match status" value="1"/>
</dbReference>
<dbReference type="InterPro" id="IPR013810">
    <property type="entry name" value="Ribosomal_uS5_N"/>
</dbReference>
<evidence type="ECO:0000256" key="1">
    <source>
        <dbReference type="ARBA" id="ARBA00004173"/>
    </source>
</evidence>
<evidence type="ECO:0000256" key="5">
    <source>
        <dbReference type="ARBA" id="ARBA00023186"/>
    </source>
</evidence>
<feature type="region of interest" description="Disordered" evidence="10">
    <location>
        <begin position="731"/>
        <end position="753"/>
    </location>
</feature>
<dbReference type="PROSITE" id="PS50881">
    <property type="entry name" value="S5_DSRBD"/>
    <property type="match status" value="1"/>
</dbReference>
<dbReference type="Pfam" id="PF00226">
    <property type="entry name" value="DnaJ"/>
    <property type="match status" value="1"/>
</dbReference>
<evidence type="ECO:0000256" key="2">
    <source>
        <dbReference type="ARBA" id="ARBA00008945"/>
    </source>
</evidence>
<keyword evidence="5" id="KW-0143">Chaperone</keyword>
<dbReference type="SUPFAM" id="SSF54768">
    <property type="entry name" value="dsRNA-binding domain-like"/>
    <property type="match status" value="1"/>
</dbReference>
<comment type="caution">
    <text evidence="13">The sequence shown here is derived from an EMBL/GenBank/DDBJ whole genome shotgun (WGS) entry which is preliminary data.</text>
</comment>
<dbReference type="HOGENOM" id="CLU_369602_0_0_1"/>
<evidence type="ECO:0000259" key="11">
    <source>
        <dbReference type="PROSITE" id="PS50076"/>
    </source>
</evidence>
<dbReference type="Gene3D" id="1.10.287.110">
    <property type="entry name" value="DnaJ domain"/>
    <property type="match status" value="1"/>
</dbReference>
<dbReference type="SUPFAM" id="SSF54211">
    <property type="entry name" value="Ribosomal protein S5 domain 2-like"/>
    <property type="match status" value="1"/>
</dbReference>
<dbReference type="Pfam" id="PF00333">
    <property type="entry name" value="Ribosomal_S5"/>
    <property type="match status" value="1"/>
</dbReference>
<evidence type="ECO:0000313" key="13">
    <source>
        <dbReference type="EMBL" id="EMG49660.1"/>
    </source>
</evidence>
<keyword evidence="3 8" id="KW-0689">Ribosomal protein</keyword>
<dbReference type="Pfam" id="PF14308">
    <property type="entry name" value="DnaJ-X"/>
    <property type="match status" value="1"/>
</dbReference>
<dbReference type="InterPro" id="IPR026894">
    <property type="entry name" value="DnaJ_X"/>
</dbReference>
<feature type="region of interest" description="Disordered" evidence="10">
    <location>
        <begin position="587"/>
        <end position="647"/>
    </location>
</feature>
<reference evidence="13 14" key="1">
    <citation type="submission" date="2013-02" db="EMBL/GenBank/DDBJ databases">
        <title>Genome sequence of Candida maltosa Xu316, a potential industrial strain for xylitol and ethanol production.</title>
        <authorList>
            <person name="Yu J."/>
            <person name="Wang Q."/>
            <person name="Geng X."/>
            <person name="Bao W."/>
            <person name="He P."/>
            <person name="Cai J."/>
        </authorList>
    </citation>
    <scope>NUCLEOTIDE SEQUENCE [LARGE SCALE GENOMIC DNA]</scope>
    <source>
        <strain evidence="14">Xu316</strain>
    </source>
</reference>
<dbReference type="GO" id="GO:0005829">
    <property type="term" value="C:cytosol"/>
    <property type="evidence" value="ECO:0007669"/>
    <property type="project" value="UniProtKB-ARBA"/>
</dbReference>
<feature type="compositionally biased region" description="Basic and acidic residues" evidence="10">
    <location>
        <begin position="393"/>
        <end position="404"/>
    </location>
</feature>
<dbReference type="GO" id="GO:0016558">
    <property type="term" value="P:protein import into peroxisome matrix"/>
    <property type="evidence" value="ECO:0007669"/>
    <property type="project" value="TreeGrafter"/>
</dbReference>
<evidence type="ECO:0000259" key="12">
    <source>
        <dbReference type="PROSITE" id="PS50881"/>
    </source>
</evidence>
<evidence type="ECO:0000256" key="6">
    <source>
        <dbReference type="ARBA" id="ARBA00023274"/>
    </source>
</evidence>